<dbReference type="EMBL" id="CAACYH010000004">
    <property type="protein sequence ID" value="VFB13411.1"/>
    <property type="molecule type" value="Genomic_DNA"/>
</dbReference>
<evidence type="ECO:0000313" key="2">
    <source>
        <dbReference type="Proteomes" id="UP000396835"/>
    </source>
</evidence>
<organism evidence="1 2">
    <name type="scientific">Prevotella heparinolytica</name>
    <dbReference type="NCBI Taxonomy" id="28113"/>
    <lineage>
        <taxon>Bacteria</taxon>
        <taxon>Pseudomonadati</taxon>
        <taxon>Bacteroidota</taxon>
        <taxon>Bacteroidia</taxon>
        <taxon>Bacteroidales</taxon>
        <taxon>Bacteroidaceae</taxon>
        <taxon>Bacteroides</taxon>
    </lineage>
</organism>
<dbReference type="AlphaFoldDB" id="A0A449I1T9"/>
<sequence>MLLSLFFKVLAGQGIGRRTEKALCLSRSGLYRQHVPDGIFGNRGNSESIVGMFKRIVALIEKTSCVHRTKSFAVNSKLVHCLNKSLFAPCGYKNATCGQMFALCGQISAQCEKSPEIKVKCRLFTHVPPPTSWASGCPVPS</sequence>
<accession>A0A449I1T9</accession>
<proteinExistence type="predicted"/>
<gene>
    <name evidence="1" type="ORF">NCTC7812_00935</name>
</gene>
<dbReference type="Proteomes" id="UP000396835">
    <property type="component" value="Unassembled WGS sequence"/>
</dbReference>
<reference evidence="1 2" key="1">
    <citation type="submission" date="2019-02" db="EMBL/GenBank/DDBJ databases">
        <authorList>
            <consortium name="Pathogen Informatics"/>
        </authorList>
    </citation>
    <scope>NUCLEOTIDE SEQUENCE [LARGE SCALE GENOMIC DNA]</scope>
    <source>
        <strain evidence="1 2">3012STDY7078512</strain>
    </source>
</reference>
<name>A0A449I1T9_9BACE</name>
<evidence type="ECO:0000313" key="1">
    <source>
        <dbReference type="EMBL" id="VFB13411.1"/>
    </source>
</evidence>
<protein>
    <submittedName>
        <fullName evidence="1">Uncharacterized protein</fullName>
    </submittedName>
</protein>